<sequence>MDSNTFSNILQAIFLIPFFYSINQYIFKRLKHTHSFFDTGLMNKLFFYHLFFGGFYYIYAVFNRSDSHRYFSAPQKEGKAWLDYLGTETTIIDFFSYPLINGFGFSYEMMMMLFTWIGFLGFVYAYLFFKENIPLKVKVFKKVDLLTLILFLPNMHFWTASLGKGAPIFFGLMVFAYAICKPQTRITGLVIGSLVVFAIRPHVFLILAGGAVIGFMSGNNGVSWQHRMVFCLSVVSGLFMVQDQILAVVNLQNSENLIGDFVEFTAARSASLDNAGSGVNMAGYSLPEKIFTFWFRPLFFDSPGILGLFVSVENLIYLLLFLKLFKRNFFKFLKSAPVNVKMSLVIFLSTSFAMTFVMSNLGIIIRQKSMIMYFLFFVVYYFLASEKDNIPNLQLKVANSNARLPEAA</sequence>
<dbReference type="EMBL" id="CP042476">
    <property type="protein sequence ID" value="QED36537.1"/>
    <property type="molecule type" value="Genomic_DNA"/>
</dbReference>
<feature type="transmembrane region" description="Helical" evidence="1">
    <location>
        <begin position="109"/>
        <end position="129"/>
    </location>
</feature>
<proteinExistence type="predicted"/>
<keyword evidence="1" id="KW-0472">Membrane</keyword>
<dbReference type="AlphaFoldDB" id="A0A5B8YI80"/>
<dbReference type="Proteomes" id="UP000321954">
    <property type="component" value="Chromosome"/>
</dbReference>
<evidence type="ECO:0000256" key="1">
    <source>
        <dbReference type="SAM" id="Phobius"/>
    </source>
</evidence>
<dbReference type="KEGG" id="anp:FK178_01870"/>
<organism evidence="2 3">
    <name type="scientific">Antarcticibacterium arcticum</name>
    <dbReference type="NCBI Taxonomy" id="2585771"/>
    <lineage>
        <taxon>Bacteria</taxon>
        <taxon>Pseudomonadati</taxon>
        <taxon>Bacteroidota</taxon>
        <taxon>Flavobacteriia</taxon>
        <taxon>Flavobacteriales</taxon>
        <taxon>Flavobacteriaceae</taxon>
        <taxon>Antarcticibacterium</taxon>
    </lineage>
</organism>
<protein>
    <submittedName>
        <fullName evidence="2">Uncharacterized protein</fullName>
    </submittedName>
</protein>
<feature type="transmembrane region" description="Helical" evidence="1">
    <location>
        <begin position="6"/>
        <end position="25"/>
    </location>
</feature>
<evidence type="ECO:0000313" key="2">
    <source>
        <dbReference type="EMBL" id="QED36537.1"/>
    </source>
</evidence>
<dbReference type="RefSeq" id="WP_146830443.1">
    <property type="nucleotide sequence ID" value="NZ_CP042476.1"/>
</dbReference>
<feature type="transmembrane region" description="Helical" evidence="1">
    <location>
        <begin position="150"/>
        <end position="179"/>
    </location>
</feature>
<keyword evidence="3" id="KW-1185">Reference proteome</keyword>
<keyword evidence="1" id="KW-1133">Transmembrane helix</keyword>
<name>A0A5B8YI80_9FLAO</name>
<dbReference type="OrthoDB" id="975915at2"/>
<feature type="transmembrane region" description="Helical" evidence="1">
    <location>
        <begin position="45"/>
        <end position="62"/>
    </location>
</feature>
<reference evidence="2 3" key="1">
    <citation type="submission" date="2019-08" db="EMBL/GenBank/DDBJ databases">
        <title>Antarcticibacterium arcticum sp. nov., a bacterium isolated from marine sediment of the Canadian Beaufort Sea.</title>
        <authorList>
            <person name="Lee Y.M."/>
            <person name="Baek K."/>
            <person name="Lee D.-H."/>
            <person name="Shin S.C."/>
            <person name="Jin Y.K."/>
            <person name="Park Y."/>
        </authorList>
    </citation>
    <scope>NUCLEOTIDE SEQUENCE [LARGE SCALE GENOMIC DNA]</scope>
    <source>
        <strain evidence="2 3">PAMC 28998</strain>
    </source>
</reference>
<feature type="transmembrane region" description="Helical" evidence="1">
    <location>
        <begin position="370"/>
        <end position="386"/>
    </location>
</feature>
<gene>
    <name evidence="2" type="ORF">FK178_01870</name>
</gene>
<feature type="transmembrane region" description="Helical" evidence="1">
    <location>
        <begin position="191"/>
        <end position="216"/>
    </location>
</feature>
<keyword evidence="1" id="KW-0812">Transmembrane</keyword>
<feature type="transmembrane region" description="Helical" evidence="1">
    <location>
        <begin position="304"/>
        <end position="322"/>
    </location>
</feature>
<accession>A0A5B8YI80</accession>
<feature type="transmembrane region" description="Helical" evidence="1">
    <location>
        <begin position="343"/>
        <end position="364"/>
    </location>
</feature>
<feature type="transmembrane region" description="Helical" evidence="1">
    <location>
        <begin position="228"/>
        <end position="249"/>
    </location>
</feature>
<evidence type="ECO:0000313" key="3">
    <source>
        <dbReference type="Proteomes" id="UP000321954"/>
    </source>
</evidence>